<dbReference type="VEuPathDB" id="FungiDB:Bcin03g07590"/>
<name>A0A384JE16_BOTFB</name>
<evidence type="ECO:0000259" key="1">
    <source>
        <dbReference type="Pfam" id="PF12697"/>
    </source>
</evidence>
<reference evidence="2 3" key="2">
    <citation type="journal article" date="2012" name="Eukaryot. Cell">
        <title>Genome update of Botrytis cinerea strains B05.10 and T4.</title>
        <authorList>
            <person name="Staats M."/>
            <person name="van Kan J.A."/>
        </authorList>
    </citation>
    <scope>NUCLEOTIDE SEQUENCE [LARGE SCALE GENOMIC DNA]</scope>
    <source>
        <strain evidence="2 3">B05.10</strain>
    </source>
</reference>
<dbReference type="GO" id="GO:0047372">
    <property type="term" value="F:monoacylglycerol lipase activity"/>
    <property type="evidence" value="ECO:0007669"/>
    <property type="project" value="TreeGrafter"/>
</dbReference>
<evidence type="ECO:0000313" key="2">
    <source>
        <dbReference type="EMBL" id="ATZ48564.1"/>
    </source>
</evidence>
<gene>
    <name evidence="2" type="ORF">BCIN_03g07590</name>
</gene>
<dbReference type="PRINTS" id="PR00111">
    <property type="entry name" value="ABHYDROLASE"/>
</dbReference>
<dbReference type="Proteomes" id="UP000001798">
    <property type="component" value="Chromosome 3"/>
</dbReference>
<dbReference type="GO" id="GO:0016020">
    <property type="term" value="C:membrane"/>
    <property type="evidence" value="ECO:0007669"/>
    <property type="project" value="TreeGrafter"/>
</dbReference>
<dbReference type="AlphaFoldDB" id="A0A384JE16"/>
<dbReference type="GO" id="GO:0046464">
    <property type="term" value="P:acylglycerol catabolic process"/>
    <property type="evidence" value="ECO:0007669"/>
    <property type="project" value="TreeGrafter"/>
</dbReference>
<dbReference type="RefSeq" id="XP_001545997.2">
    <property type="nucleotide sequence ID" value="XM_001545947.2"/>
</dbReference>
<dbReference type="EMBL" id="CP009807">
    <property type="protein sequence ID" value="ATZ48564.1"/>
    <property type="molecule type" value="Genomic_DNA"/>
</dbReference>
<dbReference type="InterPro" id="IPR000639">
    <property type="entry name" value="Epox_hydrolase-like"/>
</dbReference>
<accession>A0A384JE16</accession>
<dbReference type="GeneID" id="5426454"/>
<dbReference type="PRINTS" id="PR00412">
    <property type="entry name" value="EPOXHYDRLASE"/>
</dbReference>
<keyword evidence="3" id="KW-1185">Reference proteome</keyword>
<dbReference type="InterPro" id="IPR029058">
    <property type="entry name" value="AB_hydrolase_fold"/>
</dbReference>
<dbReference type="InterPro" id="IPR050266">
    <property type="entry name" value="AB_hydrolase_sf"/>
</dbReference>
<dbReference type="PANTHER" id="PTHR43798">
    <property type="entry name" value="MONOACYLGLYCEROL LIPASE"/>
    <property type="match status" value="1"/>
</dbReference>
<dbReference type="Pfam" id="PF12697">
    <property type="entry name" value="Abhydrolase_6"/>
    <property type="match status" value="1"/>
</dbReference>
<protein>
    <recommendedName>
        <fullName evidence="1">AB hydrolase-1 domain-containing protein</fullName>
    </recommendedName>
</protein>
<reference evidence="2 3" key="1">
    <citation type="journal article" date="2011" name="PLoS Genet.">
        <title>Genomic analysis of the necrotrophic fungal pathogens Sclerotinia sclerotiorum and Botrytis cinerea.</title>
        <authorList>
            <person name="Amselem J."/>
            <person name="Cuomo C.A."/>
            <person name="van Kan J.A."/>
            <person name="Viaud M."/>
            <person name="Benito E.P."/>
            <person name="Couloux A."/>
            <person name="Coutinho P.M."/>
            <person name="de Vries R.P."/>
            <person name="Dyer P.S."/>
            <person name="Fillinger S."/>
            <person name="Fournier E."/>
            <person name="Gout L."/>
            <person name="Hahn M."/>
            <person name="Kohn L."/>
            <person name="Lapalu N."/>
            <person name="Plummer K.M."/>
            <person name="Pradier J.M."/>
            <person name="Quevillon E."/>
            <person name="Sharon A."/>
            <person name="Simon A."/>
            <person name="ten Have A."/>
            <person name="Tudzynski B."/>
            <person name="Tudzynski P."/>
            <person name="Wincker P."/>
            <person name="Andrew M."/>
            <person name="Anthouard V."/>
            <person name="Beever R.E."/>
            <person name="Beffa R."/>
            <person name="Benoit I."/>
            <person name="Bouzid O."/>
            <person name="Brault B."/>
            <person name="Chen Z."/>
            <person name="Choquer M."/>
            <person name="Collemare J."/>
            <person name="Cotton P."/>
            <person name="Danchin E.G."/>
            <person name="Da Silva C."/>
            <person name="Gautier A."/>
            <person name="Giraud C."/>
            <person name="Giraud T."/>
            <person name="Gonzalez C."/>
            <person name="Grossetete S."/>
            <person name="Guldener U."/>
            <person name="Henrissat B."/>
            <person name="Howlett B.J."/>
            <person name="Kodira C."/>
            <person name="Kretschmer M."/>
            <person name="Lappartient A."/>
            <person name="Leroch M."/>
            <person name="Levis C."/>
            <person name="Mauceli E."/>
            <person name="Neuveglise C."/>
            <person name="Oeser B."/>
            <person name="Pearson M."/>
            <person name="Poulain J."/>
            <person name="Poussereau N."/>
            <person name="Quesneville H."/>
            <person name="Rascle C."/>
            <person name="Schumacher J."/>
            <person name="Segurens B."/>
            <person name="Sexton A."/>
            <person name="Silva E."/>
            <person name="Sirven C."/>
            <person name="Soanes D.M."/>
            <person name="Talbot N.J."/>
            <person name="Templeton M."/>
            <person name="Yandava C."/>
            <person name="Yarden O."/>
            <person name="Zeng Q."/>
            <person name="Rollins J.A."/>
            <person name="Lebrun M.H."/>
            <person name="Dickman M."/>
        </authorList>
    </citation>
    <scope>NUCLEOTIDE SEQUENCE [LARGE SCALE GENOMIC DNA]</scope>
    <source>
        <strain evidence="2 3">B05.10</strain>
    </source>
</reference>
<dbReference type="SUPFAM" id="SSF53474">
    <property type="entry name" value="alpha/beta-Hydrolases"/>
    <property type="match status" value="1"/>
</dbReference>
<dbReference type="KEGG" id="bfu:BCIN_03g07590"/>
<dbReference type="PANTHER" id="PTHR43798:SF5">
    <property type="entry name" value="MONOACYLGLYCEROL LIPASE ABHD6"/>
    <property type="match status" value="1"/>
</dbReference>
<organism evidence="2 3">
    <name type="scientific">Botryotinia fuckeliana (strain B05.10)</name>
    <name type="common">Noble rot fungus</name>
    <name type="synonym">Botrytis cinerea</name>
    <dbReference type="NCBI Taxonomy" id="332648"/>
    <lineage>
        <taxon>Eukaryota</taxon>
        <taxon>Fungi</taxon>
        <taxon>Dikarya</taxon>
        <taxon>Ascomycota</taxon>
        <taxon>Pezizomycotina</taxon>
        <taxon>Leotiomycetes</taxon>
        <taxon>Helotiales</taxon>
        <taxon>Sclerotiniaceae</taxon>
        <taxon>Botrytis</taxon>
    </lineage>
</organism>
<dbReference type="OrthoDB" id="190201at2759"/>
<reference evidence="2 3" key="3">
    <citation type="journal article" date="2017" name="Mol. Plant Pathol.">
        <title>A gapless genome sequence of the fungus Botrytis cinerea.</title>
        <authorList>
            <person name="Van Kan J.A."/>
            <person name="Stassen J.H."/>
            <person name="Mosbach A."/>
            <person name="Van Der Lee T.A."/>
            <person name="Faino L."/>
            <person name="Farmer A.D."/>
            <person name="Papasotiriou D.G."/>
            <person name="Zhou S."/>
            <person name="Seidl M.F."/>
            <person name="Cottam E."/>
            <person name="Edel D."/>
            <person name="Hahn M."/>
            <person name="Schwartz D.C."/>
            <person name="Dietrich R.A."/>
            <person name="Widdison S."/>
            <person name="Scalliet G."/>
        </authorList>
    </citation>
    <scope>NUCLEOTIDE SEQUENCE [LARGE SCALE GENOMIC DNA]</scope>
    <source>
        <strain evidence="2 3">B05.10</strain>
    </source>
</reference>
<dbReference type="InterPro" id="IPR000073">
    <property type="entry name" value="AB_hydrolase_1"/>
</dbReference>
<dbReference type="Gene3D" id="3.40.50.1820">
    <property type="entry name" value="alpha/beta hydrolase"/>
    <property type="match status" value="1"/>
</dbReference>
<sequence length="291" mass="31787">MMTSSRLYEINSSTQLNVFSSGTLNSSPALVFLHFWGGSSSTYAPLITLLSPNYYCLALDFRGWGSSTGPQDPDAYHITDLSSDIFTLIPETLPPNHPFVLIGHSMGGKVAMHLSSTIESLSPTKSFPRLQALILLAPAPPTPLILPEEMAKQQLTAYDSIEAATFVIAHVLSSSPLPENVVSSLAANALAGNQYAKAAWPKYGMQENILEEARNITLPTLVFAGGDDKVETVERLRETFRNLSRVAEERKSLMVLEVIGHLMMLEAPEKLSREIQGFVDGVMHVVSQIKD</sequence>
<feature type="domain" description="AB hydrolase-1" evidence="1">
    <location>
        <begin position="30"/>
        <end position="272"/>
    </location>
</feature>
<proteinExistence type="predicted"/>
<evidence type="ECO:0000313" key="3">
    <source>
        <dbReference type="Proteomes" id="UP000001798"/>
    </source>
</evidence>